<dbReference type="PANTHER" id="PTHR34183">
    <property type="entry name" value="ENDOLYTIC PEPTIDOGLYCAN TRANSGLYCOSYLASE RLPA"/>
    <property type="match status" value="1"/>
</dbReference>
<evidence type="ECO:0000256" key="4">
    <source>
        <dbReference type="RuleBase" id="RU003495"/>
    </source>
</evidence>
<dbReference type="NCBIfam" id="TIGR00413">
    <property type="entry name" value="rlpA"/>
    <property type="match status" value="1"/>
</dbReference>
<evidence type="ECO:0000259" key="6">
    <source>
        <dbReference type="Pfam" id="PF03330"/>
    </source>
</evidence>
<dbReference type="CDD" id="cd22268">
    <property type="entry name" value="DPBB_RlpA-like"/>
    <property type="match status" value="1"/>
</dbReference>
<accession>A0A1Z4KHV6</accession>
<dbReference type="InterPro" id="IPR034718">
    <property type="entry name" value="RlpA"/>
</dbReference>
<dbReference type="EC" id="4.2.2.-" evidence="3"/>
<feature type="region of interest" description="Disordered" evidence="5">
    <location>
        <begin position="177"/>
        <end position="196"/>
    </location>
</feature>
<dbReference type="Proteomes" id="UP000217507">
    <property type="component" value="Chromosome"/>
</dbReference>
<dbReference type="Pfam" id="PF03330">
    <property type="entry name" value="DPBB_1"/>
    <property type="match status" value="1"/>
</dbReference>
<dbReference type="InterPro" id="IPR012997">
    <property type="entry name" value="RplA"/>
</dbReference>
<evidence type="ECO:0000313" key="8">
    <source>
        <dbReference type="Proteomes" id="UP000217507"/>
    </source>
</evidence>
<dbReference type="HAMAP" id="MF_02071">
    <property type="entry name" value="RlpA"/>
    <property type="match status" value="1"/>
</dbReference>
<evidence type="ECO:0000256" key="3">
    <source>
        <dbReference type="HAMAP-Rule" id="MF_02071"/>
    </source>
</evidence>
<gene>
    <name evidence="3" type="primary">rlpA</name>
    <name evidence="7" type="ORF">NIES23_13480</name>
</gene>
<dbReference type="SMR" id="A0A1Z4KHV6"/>
<keyword evidence="2 3" id="KW-0961">Cell wall biogenesis/degradation</keyword>
<dbReference type="EMBL" id="AP018216">
    <property type="protein sequence ID" value="BAY68560.1"/>
    <property type="molecule type" value="Genomic_DNA"/>
</dbReference>
<dbReference type="PANTHER" id="PTHR34183:SF8">
    <property type="entry name" value="ENDOLYTIC PEPTIDOGLYCAN TRANSGLYCOSYLASE RLPA-RELATED"/>
    <property type="match status" value="1"/>
</dbReference>
<evidence type="ECO:0000256" key="1">
    <source>
        <dbReference type="ARBA" id="ARBA00023239"/>
    </source>
</evidence>
<dbReference type="GO" id="GO:0000270">
    <property type="term" value="P:peptidoglycan metabolic process"/>
    <property type="evidence" value="ECO:0007669"/>
    <property type="project" value="UniProtKB-UniRule"/>
</dbReference>
<reference evidence="7 8" key="1">
    <citation type="submission" date="2017-06" db="EMBL/GenBank/DDBJ databases">
        <title>Genome sequencing of cyanobaciteial culture collection at National Institute for Environmental Studies (NIES).</title>
        <authorList>
            <person name="Hirose Y."/>
            <person name="Shimura Y."/>
            <person name="Fujisawa T."/>
            <person name="Nakamura Y."/>
            <person name="Kawachi M."/>
        </authorList>
    </citation>
    <scope>NUCLEOTIDE SEQUENCE [LARGE SCALE GENOMIC DNA]</scope>
    <source>
        <strain evidence="7 8">NIES-23</strain>
    </source>
</reference>
<organism evidence="7 8">
    <name type="scientific">Trichormus variabilis NIES-23</name>
    <dbReference type="NCBI Taxonomy" id="1973479"/>
    <lineage>
        <taxon>Bacteria</taxon>
        <taxon>Bacillati</taxon>
        <taxon>Cyanobacteriota</taxon>
        <taxon>Cyanophyceae</taxon>
        <taxon>Nostocales</taxon>
        <taxon>Nostocaceae</taxon>
        <taxon>Trichormus</taxon>
    </lineage>
</organism>
<evidence type="ECO:0000256" key="2">
    <source>
        <dbReference type="ARBA" id="ARBA00023316"/>
    </source>
</evidence>
<dbReference type="SUPFAM" id="SSF50685">
    <property type="entry name" value="Barwin-like endoglucanases"/>
    <property type="match status" value="1"/>
</dbReference>
<comment type="function">
    <text evidence="3">Lytic transglycosylase with a strong preference for naked glycan strands that lack stem peptides.</text>
</comment>
<keyword evidence="1 3" id="KW-0456">Lyase</keyword>
<proteinExistence type="inferred from homology"/>
<evidence type="ECO:0000313" key="7">
    <source>
        <dbReference type="EMBL" id="BAY68560.1"/>
    </source>
</evidence>
<sequence>MNQRHLWTIVALSVTVLGTPAVGRTQTTKATAPAQQILASDAVKVGEFQSSEGKRTSDAVITSIHPHNLGGRRAATLFIRKIPVLTFVSSNPVASVETKVGAIGDNEGVQPYALNTEKSVQVASLGNLADARIQNRSQNDDPVKRASLVAAKINQLIRDNVKADQITVSWKGADSSLVASQSQNKSSSSQQKSERYTIKVKNQELVEINQNTRLADSTNNLANDALQATNRLRRLVGNASPLKEIANLPARSPKRSSNPIANLPQRIASSIRLSFQGIASFYGRGDGFAGRPTATGERFNPEAMTAAHRSLPFGTRVRVTNTRNGRSVVVRINDRGPFTRGRVIDLSTGAARVLGMIGSGVAPVRIEVLGR</sequence>
<name>A0A1Z4KHV6_ANAVA</name>
<dbReference type="AlphaFoldDB" id="A0A1Z4KHV6"/>
<dbReference type="InterPro" id="IPR009009">
    <property type="entry name" value="RlpA-like_DPBB"/>
</dbReference>
<evidence type="ECO:0000256" key="5">
    <source>
        <dbReference type="SAM" id="MobiDB-lite"/>
    </source>
</evidence>
<protein>
    <recommendedName>
        <fullName evidence="3">Probable endolytic peptidoglycan transglycosylase RlpA</fullName>
        <ecNumber evidence="3">4.2.2.-</ecNumber>
    </recommendedName>
</protein>
<feature type="domain" description="RlpA-like protein double-psi beta-barrel" evidence="6">
    <location>
        <begin position="276"/>
        <end position="366"/>
    </location>
</feature>
<comment type="similarity">
    <text evidence="3 4">Belongs to the RlpA family.</text>
</comment>
<feature type="compositionally biased region" description="Low complexity" evidence="5">
    <location>
        <begin position="177"/>
        <end position="191"/>
    </location>
</feature>
<dbReference type="GO" id="GO:0008932">
    <property type="term" value="F:lytic endotransglycosylase activity"/>
    <property type="evidence" value="ECO:0007669"/>
    <property type="project" value="UniProtKB-UniRule"/>
</dbReference>
<dbReference type="GO" id="GO:0071555">
    <property type="term" value="P:cell wall organization"/>
    <property type="evidence" value="ECO:0007669"/>
    <property type="project" value="UniProtKB-KW"/>
</dbReference>
<dbReference type="Gene3D" id="2.40.40.10">
    <property type="entry name" value="RlpA-like domain"/>
    <property type="match status" value="1"/>
</dbReference>
<dbReference type="InterPro" id="IPR036908">
    <property type="entry name" value="RlpA-like_sf"/>
</dbReference>